<feature type="domain" description="C2H2-type" evidence="9">
    <location>
        <begin position="462"/>
        <end position="489"/>
    </location>
</feature>
<dbReference type="GO" id="GO:0008270">
    <property type="term" value="F:zinc ion binding"/>
    <property type="evidence" value="ECO:0007669"/>
    <property type="project" value="UniProtKB-KW"/>
</dbReference>
<dbReference type="PROSITE" id="PS00028">
    <property type="entry name" value="ZINC_FINGER_C2H2_1"/>
    <property type="match status" value="2"/>
</dbReference>
<keyword evidence="4" id="KW-0862">Zinc</keyword>
<dbReference type="InterPro" id="IPR013087">
    <property type="entry name" value="Znf_C2H2_type"/>
</dbReference>
<accession>A0A0W4ZSC4</accession>
<keyword evidence="2" id="KW-0677">Repeat</keyword>
<evidence type="ECO:0000313" key="11">
    <source>
        <dbReference type="Proteomes" id="UP000053447"/>
    </source>
</evidence>
<dbReference type="PANTHER" id="PTHR23235">
    <property type="entry name" value="KRUEPPEL-LIKE TRANSCRIPTION FACTOR"/>
    <property type="match status" value="1"/>
</dbReference>
<evidence type="ECO:0000256" key="2">
    <source>
        <dbReference type="ARBA" id="ARBA00022737"/>
    </source>
</evidence>
<dbReference type="PROSITE" id="PS50157">
    <property type="entry name" value="ZINC_FINGER_C2H2_2"/>
    <property type="match status" value="2"/>
</dbReference>
<keyword evidence="1" id="KW-0479">Metal-binding</keyword>
<dbReference type="STRING" id="1408657.A0A0W4ZSC4"/>
<dbReference type="Proteomes" id="UP000053447">
    <property type="component" value="Unassembled WGS sequence"/>
</dbReference>
<keyword evidence="3 7" id="KW-0863">Zinc-finger</keyword>
<dbReference type="GO" id="GO:0000978">
    <property type="term" value="F:RNA polymerase II cis-regulatory region sequence-specific DNA binding"/>
    <property type="evidence" value="ECO:0007669"/>
    <property type="project" value="TreeGrafter"/>
</dbReference>
<feature type="region of interest" description="Disordered" evidence="8">
    <location>
        <begin position="249"/>
        <end position="299"/>
    </location>
</feature>
<organism evidence="10 11">
    <name type="scientific">Pneumocystis jirovecii (strain RU7)</name>
    <name type="common">Human pneumocystis pneumonia agent</name>
    <dbReference type="NCBI Taxonomy" id="1408657"/>
    <lineage>
        <taxon>Eukaryota</taxon>
        <taxon>Fungi</taxon>
        <taxon>Dikarya</taxon>
        <taxon>Ascomycota</taxon>
        <taxon>Taphrinomycotina</taxon>
        <taxon>Pneumocystomycetes</taxon>
        <taxon>Pneumocystaceae</taxon>
        <taxon>Pneumocystis</taxon>
    </lineage>
</organism>
<evidence type="ECO:0000313" key="10">
    <source>
        <dbReference type="EMBL" id="KTW31275.1"/>
    </source>
</evidence>
<dbReference type="GO" id="GO:0000981">
    <property type="term" value="F:DNA-binding transcription factor activity, RNA polymerase II-specific"/>
    <property type="evidence" value="ECO:0007669"/>
    <property type="project" value="TreeGrafter"/>
</dbReference>
<dbReference type="VEuPathDB" id="FungiDB:T551_01347"/>
<keyword evidence="6" id="KW-0804">Transcription</keyword>
<dbReference type="SMART" id="SM00355">
    <property type="entry name" value="ZnF_C2H2"/>
    <property type="match status" value="2"/>
</dbReference>
<dbReference type="SUPFAM" id="SSF57667">
    <property type="entry name" value="beta-beta-alpha zinc fingers"/>
    <property type="match status" value="1"/>
</dbReference>
<evidence type="ECO:0000256" key="1">
    <source>
        <dbReference type="ARBA" id="ARBA00022723"/>
    </source>
</evidence>
<dbReference type="PANTHER" id="PTHR23235:SF120">
    <property type="entry name" value="KRUPPEL-LIKE FACTOR 15"/>
    <property type="match status" value="1"/>
</dbReference>
<sequence>MESSSPLDFELGHNSDRVGGFCGPKAMQLQVSRYSSPLTYTPVSSPSFNVLSGSGRFYVEPPPYIAQGNAISAPLNCPSTLQREESPIFHLSGSNQPFMGDELHDSGVQGKDRTWDERMTAIDVAPLSNPPFDDKHAMFALVRDTYQPSFDISDYILHPNYDTKSPRSFRPAMSPGSTTVSEFAPITPPSSTEDISYFDYMLPHSRPASILDRSWLVDIEQSNSNETHVDPSRLCMNQALQPSSSLNKSIAEETMKRSKDEKDKIEYEEHDELNDKIHDDDVKSLNDNEENVSEYQEKSTTMLKTKKTRKIKKGSFKRRNEAPCIEEVEDCSKPKRGRVSKEQRQKLLEMSTAAVSGANSLVGLGILLHDPQYGQRTDTFFHNRVPLDNKDVESGINLPPQGIFLTKTKASRRRYGQNHSLRAGGSVEKSFICEIIGCEKKFRRSEHLKRHVRSLHTGEKPFVCTICHKRFSRSDNLNQHLRVHKVSSEGNQGTVVNKRRVRMVEKKGRYHGIP</sequence>
<dbReference type="Pfam" id="PF00096">
    <property type="entry name" value="zf-C2H2"/>
    <property type="match status" value="2"/>
</dbReference>
<evidence type="ECO:0000256" key="3">
    <source>
        <dbReference type="ARBA" id="ARBA00022771"/>
    </source>
</evidence>
<feature type="region of interest" description="Disordered" evidence="8">
    <location>
        <begin position="166"/>
        <end position="186"/>
    </location>
</feature>
<name>A0A0W4ZSC4_PNEJ7</name>
<dbReference type="OrthoDB" id="654211at2759"/>
<dbReference type="InterPro" id="IPR036236">
    <property type="entry name" value="Znf_C2H2_sf"/>
</dbReference>
<comment type="caution">
    <text evidence="10">The sequence shown here is derived from an EMBL/GenBank/DDBJ whole genome shotgun (WGS) entry which is preliminary data.</text>
</comment>
<gene>
    <name evidence="10" type="ORF">T551_01347</name>
</gene>
<dbReference type="RefSeq" id="XP_018230265.1">
    <property type="nucleotide sequence ID" value="XM_018373610.1"/>
</dbReference>
<evidence type="ECO:0000256" key="4">
    <source>
        <dbReference type="ARBA" id="ARBA00022833"/>
    </source>
</evidence>
<evidence type="ECO:0000256" key="8">
    <source>
        <dbReference type="SAM" id="MobiDB-lite"/>
    </source>
</evidence>
<reference evidence="11" key="1">
    <citation type="journal article" date="2016" name="Nat. Commun.">
        <title>Genome analysis of three Pneumocystis species reveals adaptation mechanisms to life exclusively in mammalian hosts.</title>
        <authorList>
            <person name="Ma L."/>
            <person name="Chen Z."/>
            <person name="Huang D.W."/>
            <person name="Kutty G."/>
            <person name="Ishihara M."/>
            <person name="Wang H."/>
            <person name="Abouelleil A."/>
            <person name="Bishop L."/>
            <person name="Davey E."/>
            <person name="Deng R."/>
            <person name="Deng X."/>
            <person name="Fan L."/>
            <person name="Fantoni G."/>
            <person name="Fitzgerald M."/>
            <person name="Gogineni E."/>
            <person name="Goldberg J.M."/>
            <person name="Handley G."/>
            <person name="Hu X."/>
            <person name="Huber C."/>
            <person name="Jiao X."/>
            <person name="Jones K."/>
            <person name="Levin J.Z."/>
            <person name="Liu Y."/>
            <person name="Macdonald P."/>
            <person name="Melnikov A."/>
            <person name="Raley C."/>
            <person name="Sassi M."/>
            <person name="Sherman B.T."/>
            <person name="Song X."/>
            <person name="Sykes S."/>
            <person name="Tran B."/>
            <person name="Walsh L."/>
            <person name="Xia Y."/>
            <person name="Yang J."/>
            <person name="Young S."/>
            <person name="Zeng Q."/>
            <person name="Zheng X."/>
            <person name="Stephens R."/>
            <person name="Nusbaum C."/>
            <person name="Birren B.W."/>
            <person name="Azadi P."/>
            <person name="Lempicki R.A."/>
            <person name="Cuomo C.A."/>
            <person name="Kovacs J.A."/>
        </authorList>
    </citation>
    <scope>NUCLEOTIDE SEQUENCE [LARGE SCALE GENOMIC DNA]</scope>
    <source>
        <strain evidence="11">RU7</strain>
    </source>
</reference>
<dbReference type="Gene3D" id="3.30.160.60">
    <property type="entry name" value="Classic Zinc Finger"/>
    <property type="match status" value="2"/>
</dbReference>
<dbReference type="GeneID" id="28939865"/>
<feature type="domain" description="C2H2-type" evidence="9">
    <location>
        <begin position="431"/>
        <end position="461"/>
    </location>
</feature>
<evidence type="ECO:0000256" key="5">
    <source>
        <dbReference type="ARBA" id="ARBA00023015"/>
    </source>
</evidence>
<protein>
    <submittedName>
        <fullName evidence="10">Hydrogen peroxide stress regulator 1</fullName>
    </submittedName>
</protein>
<dbReference type="EMBL" id="LFWA01000005">
    <property type="protein sequence ID" value="KTW31275.1"/>
    <property type="molecule type" value="Genomic_DNA"/>
</dbReference>
<dbReference type="eggNOG" id="KOG1721">
    <property type="taxonomic scope" value="Eukaryota"/>
</dbReference>
<keyword evidence="11" id="KW-1185">Reference proteome</keyword>
<evidence type="ECO:0000256" key="6">
    <source>
        <dbReference type="ARBA" id="ARBA00023163"/>
    </source>
</evidence>
<proteinExistence type="predicted"/>
<dbReference type="FunFam" id="3.30.160.60:FF:000032">
    <property type="entry name" value="Krueppel-like factor 4"/>
    <property type="match status" value="1"/>
</dbReference>
<evidence type="ECO:0000259" key="9">
    <source>
        <dbReference type="PROSITE" id="PS50157"/>
    </source>
</evidence>
<evidence type="ECO:0000256" key="7">
    <source>
        <dbReference type="PROSITE-ProRule" id="PRU00042"/>
    </source>
</evidence>
<keyword evidence="5" id="KW-0805">Transcription regulation</keyword>
<dbReference type="AlphaFoldDB" id="A0A0W4ZSC4"/>
<feature type="compositionally biased region" description="Basic and acidic residues" evidence="8">
    <location>
        <begin position="250"/>
        <end position="286"/>
    </location>
</feature>